<feature type="domain" description="DHFR" evidence="9">
    <location>
        <begin position="6"/>
        <end position="164"/>
    </location>
</feature>
<dbReference type="AlphaFoldDB" id="A0A1D8PBY1"/>
<organism evidence="10 11">
    <name type="scientific">Urechidicola croceus</name>
    <dbReference type="NCBI Taxonomy" id="1850246"/>
    <lineage>
        <taxon>Bacteria</taxon>
        <taxon>Pseudomonadati</taxon>
        <taxon>Bacteroidota</taxon>
        <taxon>Flavobacteriia</taxon>
        <taxon>Flavobacteriales</taxon>
        <taxon>Flavobacteriaceae</taxon>
        <taxon>Urechidicola</taxon>
    </lineage>
</organism>
<dbReference type="GO" id="GO:0005829">
    <property type="term" value="C:cytosol"/>
    <property type="evidence" value="ECO:0007669"/>
    <property type="project" value="TreeGrafter"/>
</dbReference>
<dbReference type="PROSITE" id="PS51330">
    <property type="entry name" value="DHFR_2"/>
    <property type="match status" value="1"/>
</dbReference>
<dbReference type="PANTHER" id="PTHR48069">
    <property type="entry name" value="DIHYDROFOLATE REDUCTASE"/>
    <property type="match status" value="1"/>
</dbReference>
<dbReference type="Pfam" id="PF00186">
    <property type="entry name" value="DHFR_1"/>
    <property type="match status" value="1"/>
</dbReference>
<keyword evidence="5 8" id="KW-0521">NADP</keyword>
<evidence type="ECO:0000256" key="6">
    <source>
        <dbReference type="ARBA" id="ARBA00023002"/>
    </source>
</evidence>
<dbReference type="KEGG" id="lul:LPB138_08010"/>
<dbReference type="Proteomes" id="UP000176050">
    <property type="component" value="Chromosome"/>
</dbReference>
<sequence length="165" mass="18781">METKQTLTLIAAIGSNNALGKDNDLIWHLPADLQHFKNSTSGHHIIMGRNTFESIGKALPNRTNVIITRNPNYSVENCIIVNTLEDAIKIAENDNNPFIVGGAQIYNQAINLVDKLIITEVHKDFEADTFFPKIDKSIWKEVNRQNFKADEKNKYDYSFVTYLKN</sequence>
<comment type="pathway">
    <text evidence="1 8">Cofactor biosynthesis; tetrahydrofolate biosynthesis; 5,6,7,8-tetrahydrofolate from 7,8-dihydrofolate: step 1/1.</text>
</comment>
<gene>
    <name evidence="10" type="ORF">LPB138_08010</name>
</gene>
<evidence type="ECO:0000256" key="5">
    <source>
        <dbReference type="ARBA" id="ARBA00022857"/>
    </source>
</evidence>
<dbReference type="EMBL" id="CP017478">
    <property type="protein sequence ID" value="AOW22050.1"/>
    <property type="molecule type" value="Genomic_DNA"/>
</dbReference>
<dbReference type="GO" id="GO:0046654">
    <property type="term" value="P:tetrahydrofolate biosynthetic process"/>
    <property type="evidence" value="ECO:0007669"/>
    <property type="project" value="UniProtKB-UniPathway"/>
</dbReference>
<dbReference type="GO" id="GO:0016301">
    <property type="term" value="F:kinase activity"/>
    <property type="evidence" value="ECO:0007669"/>
    <property type="project" value="UniProtKB-KW"/>
</dbReference>
<dbReference type="GO" id="GO:0070401">
    <property type="term" value="F:NADP+ binding"/>
    <property type="evidence" value="ECO:0007669"/>
    <property type="project" value="UniProtKB-ARBA"/>
</dbReference>
<dbReference type="SUPFAM" id="SSF53597">
    <property type="entry name" value="Dihydrofolate reductase-like"/>
    <property type="match status" value="1"/>
</dbReference>
<dbReference type="GO" id="GO:0046655">
    <property type="term" value="P:folic acid metabolic process"/>
    <property type="evidence" value="ECO:0007669"/>
    <property type="project" value="TreeGrafter"/>
</dbReference>
<dbReference type="GO" id="GO:0046452">
    <property type="term" value="P:dihydrofolate metabolic process"/>
    <property type="evidence" value="ECO:0007669"/>
    <property type="project" value="TreeGrafter"/>
</dbReference>
<comment type="catalytic activity">
    <reaction evidence="8">
        <text>(6S)-5,6,7,8-tetrahydrofolate + NADP(+) = 7,8-dihydrofolate + NADPH + H(+)</text>
        <dbReference type="Rhea" id="RHEA:15009"/>
        <dbReference type="ChEBI" id="CHEBI:15378"/>
        <dbReference type="ChEBI" id="CHEBI:57451"/>
        <dbReference type="ChEBI" id="CHEBI:57453"/>
        <dbReference type="ChEBI" id="CHEBI:57783"/>
        <dbReference type="ChEBI" id="CHEBI:58349"/>
        <dbReference type="EC" id="1.5.1.3"/>
    </reaction>
</comment>
<keyword evidence="11" id="KW-1185">Reference proteome</keyword>
<evidence type="ECO:0000256" key="1">
    <source>
        <dbReference type="ARBA" id="ARBA00004903"/>
    </source>
</evidence>
<dbReference type="PRINTS" id="PR00070">
    <property type="entry name" value="DHFR"/>
</dbReference>
<evidence type="ECO:0000256" key="8">
    <source>
        <dbReference type="PIRNR" id="PIRNR000194"/>
    </source>
</evidence>
<dbReference type="STRING" id="1850246.LPB138_08010"/>
<dbReference type="Gene3D" id="3.40.430.10">
    <property type="entry name" value="Dihydrofolate Reductase, subunit A"/>
    <property type="match status" value="1"/>
</dbReference>
<dbReference type="InterPro" id="IPR024072">
    <property type="entry name" value="DHFR-like_dom_sf"/>
</dbReference>
<reference evidence="10 11" key="1">
    <citation type="submission" date="2016-10" db="EMBL/GenBank/DDBJ databases">
        <title>Lutibacter sp. LPB0138, isolated from marine gastropod.</title>
        <authorList>
            <person name="Kim E."/>
            <person name="Yi H."/>
        </authorList>
    </citation>
    <scope>NUCLEOTIDE SEQUENCE [LARGE SCALE GENOMIC DNA]</scope>
    <source>
        <strain evidence="10 11">LPB0138</strain>
    </source>
</reference>
<dbReference type="PIRSF" id="PIRSF000194">
    <property type="entry name" value="DHFR"/>
    <property type="match status" value="1"/>
</dbReference>
<comment type="function">
    <text evidence="7 8">Key enzyme in folate metabolism. Catalyzes an essential reaction for de novo glycine and purine synthesis, and for DNA precursor synthesis.</text>
</comment>
<name>A0A1D8PBY1_9FLAO</name>
<comment type="similarity">
    <text evidence="2 8">Belongs to the dihydrofolate reductase family.</text>
</comment>
<dbReference type="FunFam" id="3.40.430.10:FF:000001">
    <property type="entry name" value="Dihydrofolate reductase"/>
    <property type="match status" value="1"/>
</dbReference>
<evidence type="ECO:0000256" key="3">
    <source>
        <dbReference type="ARBA" id="ARBA00012856"/>
    </source>
</evidence>
<evidence type="ECO:0000313" key="11">
    <source>
        <dbReference type="Proteomes" id="UP000176050"/>
    </source>
</evidence>
<accession>A0A1D8PBY1</accession>
<dbReference type="PANTHER" id="PTHR48069:SF3">
    <property type="entry name" value="DIHYDROFOLATE REDUCTASE"/>
    <property type="match status" value="1"/>
</dbReference>
<keyword evidence="10" id="KW-0418">Kinase</keyword>
<evidence type="ECO:0000313" key="10">
    <source>
        <dbReference type="EMBL" id="AOW22050.1"/>
    </source>
</evidence>
<evidence type="ECO:0000256" key="2">
    <source>
        <dbReference type="ARBA" id="ARBA00009539"/>
    </source>
</evidence>
<dbReference type="CDD" id="cd00209">
    <property type="entry name" value="DHFR"/>
    <property type="match status" value="1"/>
</dbReference>
<dbReference type="GO" id="GO:0004146">
    <property type="term" value="F:dihydrofolate reductase activity"/>
    <property type="evidence" value="ECO:0007669"/>
    <property type="project" value="UniProtKB-EC"/>
</dbReference>
<evidence type="ECO:0000256" key="4">
    <source>
        <dbReference type="ARBA" id="ARBA00022563"/>
    </source>
</evidence>
<dbReference type="InterPro" id="IPR012259">
    <property type="entry name" value="DHFR"/>
</dbReference>
<dbReference type="EC" id="1.5.1.3" evidence="3 8"/>
<keyword evidence="10" id="KW-0808">Transferase</keyword>
<protein>
    <recommendedName>
        <fullName evidence="3 8">Dihydrofolate reductase</fullName>
        <ecNumber evidence="3 8">1.5.1.3</ecNumber>
    </recommendedName>
</protein>
<evidence type="ECO:0000259" key="9">
    <source>
        <dbReference type="PROSITE" id="PS51330"/>
    </source>
</evidence>
<evidence type="ECO:0000256" key="7">
    <source>
        <dbReference type="ARBA" id="ARBA00025067"/>
    </source>
</evidence>
<keyword evidence="6 8" id="KW-0560">Oxidoreductase</keyword>
<dbReference type="InterPro" id="IPR001796">
    <property type="entry name" value="DHFR_dom"/>
</dbReference>
<keyword evidence="4 8" id="KW-0554">One-carbon metabolism</keyword>
<dbReference type="GO" id="GO:0006730">
    <property type="term" value="P:one-carbon metabolic process"/>
    <property type="evidence" value="ECO:0007669"/>
    <property type="project" value="UniProtKB-KW"/>
</dbReference>
<proteinExistence type="inferred from homology"/>
<dbReference type="UniPathway" id="UPA00077">
    <property type="reaction ID" value="UER00158"/>
</dbReference>